<sequence length="148" mass="16069">MTDAPVLTSPAELTVEQLAKVVLNSKAIKKWLTDIEEHVLTQAYDHGVEFPGLKVVRGAARRTIKDPEGFLRALEENGVGTDGLSQKVVKLETITVLERKLGSKLEDTPASEFITKTTGKLTLAPASDKRPAEIKAEATASAYENLEI</sequence>
<dbReference type="EMBL" id="JABZXS010000001">
    <property type="protein sequence ID" value="MBF1672625.1"/>
    <property type="molecule type" value="Genomic_DNA"/>
</dbReference>
<evidence type="ECO:0000313" key="2">
    <source>
        <dbReference type="Proteomes" id="UP000785653"/>
    </source>
</evidence>
<name>A0A930LSE2_9MICC</name>
<gene>
    <name evidence="1" type="ORF">HXO65_00195</name>
</gene>
<dbReference type="InterPro" id="IPR021229">
    <property type="entry name" value="DUF2800"/>
</dbReference>
<accession>A0A930LSE2</accession>
<comment type="caution">
    <text evidence="1">The sequence shown here is derived from an EMBL/GenBank/DDBJ whole genome shotgun (WGS) entry which is preliminary data.</text>
</comment>
<evidence type="ECO:0000313" key="1">
    <source>
        <dbReference type="EMBL" id="MBF1672625.1"/>
    </source>
</evidence>
<proteinExistence type="predicted"/>
<dbReference type="Pfam" id="PF10926">
    <property type="entry name" value="DUF2800"/>
    <property type="match status" value="1"/>
</dbReference>
<protein>
    <submittedName>
        <fullName evidence="1">DUF2800 domain-containing protein</fullName>
    </submittedName>
</protein>
<dbReference type="AlphaFoldDB" id="A0A930LSE2"/>
<dbReference type="Proteomes" id="UP000785653">
    <property type="component" value="Unassembled WGS sequence"/>
</dbReference>
<organism evidence="1 2">
    <name type="scientific">Rothia mucilaginosa</name>
    <dbReference type="NCBI Taxonomy" id="43675"/>
    <lineage>
        <taxon>Bacteria</taxon>
        <taxon>Bacillati</taxon>
        <taxon>Actinomycetota</taxon>
        <taxon>Actinomycetes</taxon>
        <taxon>Micrococcales</taxon>
        <taxon>Micrococcaceae</taxon>
        <taxon>Rothia</taxon>
    </lineage>
</organism>
<reference evidence="1" key="1">
    <citation type="submission" date="2020-04" db="EMBL/GenBank/DDBJ databases">
        <title>Deep metagenomics examines the oral microbiome during advanced dental caries in children, revealing novel taxa and co-occurrences with host molecules.</title>
        <authorList>
            <person name="Baker J.L."/>
            <person name="Morton J.T."/>
            <person name="Dinis M."/>
            <person name="Alvarez R."/>
            <person name="Tran N.C."/>
            <person name="Knight R."/>
            <person name="Edlund A."/>
        </authorList>
    </citation>
    <scope>NUCLEOTIDE SEQUENCE</scope>
    <source>
        <strain evidence="1">JCVI_47_bin.3</strain>
    </source>
</reference>